<feature type="non-terminal residue" evidence="1">
    <location>
        <position position="1"/>
    </location>
</feature>
<reference evidence="1 2" key="1">
    <citation type="submission" date="2014-04" db="EMBL/GenBank/DDBJ databases">
        <authorList>
            <consortium name="DOE Joint Genome Institute"/>
            <person name="Kuo A."/>
            <person name="Kohler A."/>
            <person name="Costa M.D."/>
            <person name="Nagy L.G."/>
            <person name="Floudas D."/>
            <person name="Copeland A."/>
            <person name="Barry K.W."/>
            <person name="Cichocki N."/>
            <person name="Veneault-Fourrey C."/>
            <person name="LaButti K."/>
            <person name="Lindquist E.A."/>
            <person name="Lipzen A."/>
            <person name="Lundell T."/>
            <person name="Morin E."/>
            <person name="Murat C."/>
            <person name="Sun H."/>
            <person name="Tunlid A."/>
            <person name="Henrissat B."/>
            <person name="Grigoriev I.V."/>
            <person name="Hibbett D.S."/>
            <person name="Martin F."/>
            <person name="Nordberg H.P."/>
            <person name="Cantor M.N."/>
            <person name="Hua S.X."/>
        </authorList>
    </citation>
    <scope>NUCLEOTIDE SEQUENCE [LARGE SCALE GENOMIC DNA]</scope>
    <source>
        <strain evidence="1 2">441</strain>
    </source>
</reference>
<sequence length="102" mass="11607">ITSPNVDYVPEPFIFEEEDMCCRADGRFGVVDCFQWPQMHEWQYEYSVCIPRKGSIPTLHSAWYTPTLDDFVIPTGTQFAVGTLHATKVTAFSGALQTLRSR</sequence>
<feature type="non-terminal residue" evidence="1">
    <location>
        <position position="102"/>
    </location>
</feature>
<gene>
    <name evidence="1" type="ORF">PISMIDRAFT_45781</name>
</gene>
<dbReference type="AlphaFoldDB" id="A0A0C9YKI8"/>
<accession>A0A0C9YKI8</accession>
<reference evidence="2" key="2">
    <citation type="submission" date="2015-01" db="EMBL/GenBank/DDBJ databases">
        <title>Evolutionary Origins and Diversification of the Mycorrhizal Mutualists.</title>
        <authorList>
            <consortium name="DOE Joint Genome Institute"/>
            <consortium name="Mycorrhizal Genomics Consortium"/>
            <person name="Kohler A."/>
            <person name="Kuo A."/>
            <person name="Nagy L.G."/>
            <person name="Floudas D."/>
            <person name="Copeland A."/>
            <person name="Barry K.W."/>
            <person name="Cichocki N."/>
            <person name="Veneault-Fourrey C."/>
            <person name="LaButti K."/>
            <person name="Lindquist E.A."/>
            <person name="Lipzen A."/>
            <person name="Lundell T."/>
            <person name="Morin E."/>
            <person name="Murat C."/>
            <person name="Riley R."/>
            <person name="Ohm R."/>
            <person name="Sun H."/>
            <person name="Tunlid A."/>
            <person name="Henrissat B."/>
            <person name="Grigoriev I.V."/>
            <person name="Hibbett D.S."/>
            <person name="Martin F."/>
        </authorList>
    </citation>
    <scope>NUCLEOTIDE SEQUENCE [LARGE SCALE GENOMIC DNA]</scope>
    <source>
        <strain evidence="2">441</strain>
    </source>
</reference>
<name>A0A0C9YKI8_9AGAM</name>
<protein>
    <submittedName>
        <fullName evidence="1">Uncharacterized protein</fullName>
    </submittedName>
</protein>
<dbReference type="Proteomes" id="UP000054018">
    <property type="component" value="Unassembled WGS sequence"/>
</dbReference>
<evidence type="ECO:0000313" key="1">
    <source>
        <dbReference type="EMBL" id="KIK10867.1"/>
    </source>
</evidence>
<organism evidence="1 2">
    <name type="scientific">Pisolithus microcarpus 441</name>
    <dbReference type="NCBI Taxonomy" id="765257"/>
    <lineage>
        <taxon>Eukaryota</taxon>
        <taxon>Fungi</taxon>
        <taxon>Dikarya</taxon>
        <taxon>Basidiomycota</taxon>
        <taxon>Agaricomycotina</taxon>
        <taxon>Agaricomycetes</taxon>
        <taxon>Agaricomycetidae</taxon>
        <taxon>Boletales</taxon>
        <taxon>Sclerodermatineae</taxon>
        <taxon>Pisolithaceae</taxon>
        <taxon>Pisolithus</taxon>
    </lineage>
</organism>
<keyword evidence="2" id="KW-1185">Reference proteome</keyword>
<dbReference type="OrthoDB" id="2804090at2759"/>
<dbReference type="HOGENOM" id="CLU_125776_1_0_1"/>
<proteinExistence type="predicted"/>
<dbReference type="EMBL" id="KN834385">
    <property type="protein sequence ID" value="KIK10867.1"/>
    <property type="molecule type" value="Genomic_DNA"/>
</dbReference>
<evidence type="ECO:0000313" key="2">
    <source>
        <dbReference type="Proteomes" id="UP000054018"/>
    </source>
</evidence>